<dbReference type="InterPro" id="IPR011008">
    <property type="entry name" value="Dimeric_a/b-barrel"/>
</dbReference>
<dbReference type="RefSeq" id="WP_091945761.1">
    <property type="nucleotide sequence ID" value="NZ_FOEE01000010.1"/>
</dbReference>
<sequence>MRKGIFVVQAAPADPSREDEFNDWYSGTHVPELLAVEGFVSARRYRLTGDDGSATHPYLAVYEIEAEDLAAPLRELRRRAAEGGSTPSTALRLDPPPITALYELLD</sequence>
<dbReference type="EMBL" id="FOEE01000010">
    <property type="protein sequence ID" value="SEP10488.1"/>
    <property type="molecule type" value="Genomic_DNA"/>
</dbReference>
<reference evidence="2" key="1">
    <citation type="submission" date="2016-10" db="EMBL/GenBank/DDBJ databases">
        <authorList>
            <person name="Varghese N."/>
            <person name="Submissions S."/>
        </authorList>
    </citation>
    <scope>NUCLEOTIDE SEQUENCE [LARGE SCALE GENOMIC DNA]</scope>
    <source>
        <strain evidence="2">DSM 45413</strain>
    </source>
</reference>
<evidence type="ECO:0008006" key="3">
    <source>
        <dbReference type="Google" id="ProtNLM"/>
    </source>
</evidence>
<dbReference type="SUPFAM" id="SSF54909">
    <property type="entry name" value="Dimeric alpha+beta barrel"/>
    <property type="match status" value="1"/>
</dbReference>
<keyword evidence="2" id="KW-1185">Reference proteome</keyword>
<dbReference type="InterPro" id="IPR025563">
    <property type="entry name" value="DUF4286"/>
</dbReference>
<dbReference type="Gene3D" id="3.30.70.100">
    <property type="match status" value="1"/>
</dbReference>
<dbReference type="OrthoDB" id="3481501at2"/>
<accession>A0A1H8V6T7</accession>
<gene>
    <name evidence="1" type="ORF">SAMN05660991_03301</name>
</gene>
<organism evidence="1 2">
    <name type="scientific">Trujillonella endophytica</name>
    <dbReference type="NCBI Taxonomy" id="673521"/>
    <lineage>
        <taxon>Bacteria</taxon>
        <taxon>Bacillati</taxon>
        <taxon>Actinomycetota</taxon>
        <taxon>Actinomycetes</taxon>
        <taxon>Geodermatophilales</taxon>
        <taxon>Geodermatophilaceae</taxon>
        <taxon>Trujillonella</taxon>
    </lineage>
</organism>
<dbReference type="AlphaFoldDB" id="A0A1H8V6T7"/>
<evidence type="ECO:0000313" key="2">
    <source>
        <dbReference type="Proteomes" id="UP000198960"/>
    </source>
</evidence>
<dbReference type="Proteomes" id="UP000198960">
    <property type="component" value="Unassembled WGS sequence"/>
</dbReference>
<dbReference type="Pfam" id="PF14114">
    <property type="entry name" value="DUF4286"/>
    <property type="match status" value="1"/>
</dbReference>
<dbReference type="STRING" id="673521.SAMN05660991_03301"/>
<evidence type="ECO:0000313" key="1">
    <source>
        <dbReference type="EMBL" id="SEP10488.1"/>
    </source>
</evidence>
<name>A0A1H8V6T7_9ACTN</name>
<protein>
    <recommendedName>
        <fullName evidence="3">DUF4286 family protein</fullName>
    </recommendedName>
</protein>
<proteinExistence type="predicted"/>